<proteinExistence type="predicted"/>
<organism evidence="2 3">
    <name type="scientific">Angomonas deanei</name>
    <dbReference type="NCBI Taxonomy" id="59799"/>
    <lineage>
        <taxon>Eukaryota</taxon>
        <taxon>Discoba</taxon>
        <taxon>Euglenozoa</taxon>
        <taxon>Kinetoplastea</taxon>
        <taxon>Metakinetoplastina</taxon>
        <taxon>Trypanosomatida</taxon>
        <taxon>Trypanosomatidae</taxon>
        <taxon>Strigomonadinae</taxon>
        <taxon>Angomonas</taxon>
    </lineage>
</organism>
<dbReference type="InterPro" id="IPR036390">
    <property type="entry name" value="WH_DNA-bd_sf"/>
</dbReference>
<name>A0A7G2CC82_9TRYP</name>
<gene>
    <name evidence="2" type="ORF">ADEAN_000489800</name>
</gene>
<evidence type="ECO:0000313" key="2">
    <source>
        <dbReference type="EMBL" id="CAD2217420.1"/>
    </source>
</evidence>
<dbReference type="Gene3D" id="1.25.40.570">
    <property type="match status" value="1"/>
</dbReference>
<dbReference type="Pfam" id="PF01399">
    <property type="entry name" value="PCI"/>
    <property type="match status" value="1"/>
</dbReference>
<protein>
    <submittedName>
        <fullName evidence="2">PCI domain containing protein, putative</fullName>
    </submittedName>
</protein>
<sequence length="343" mass="39003">MISFFSHFIGFRTPSIPMEKVEQDIINVLQFNQTIPVEHLRSLLDLTVKMTSADRPSFPRAWSQATLQLVELDLGVNQYTNAESVLNDVERFLESTAFEERDSLTGVVLLLKMKLYFQTGSYDLLRLLYFRLAGQPQVLPQRRLSEAMQIAGHLFMHDGDWTAAHRAFMFAFLNDRSSGQRALRLKYTIIASILTGSLVDMFADNEVRLFLRDEQVRVCSLLMECFQRRDAIGFAKAINDNASVFKDDANTNPYIVALLRKSRVEALREYTSSFTRISFPSIARHIGVDEKGVEELCRYALINGLIAGRIDSLTPSLTLFDSRQTSENARLAALNKWADALKV</sequence>
<keyword evidence="3" id="KW-1185">Reference proteome</keyword>
<evidence type="ECO:0000259" key="1">
    <source>
        <dbReference type="PROSITE" id="PS50250"/>
    </source>
</evidence>
<dbReference type="OrthoDB" id="194139at2759"/>
<dbReference type="SUPFAM" id="SSF46785">
    <property type="entry name" value="Winged helix' DNA-binding domain"/>
    <property type="match status" value="1"/>
</dbReference>
<dbReference type="PANTHER" id="PTHR10678">
    <property type="entry name" value="26S PROTEASOME NON-ATPASE REGULATORY SUBUNIT 11/COP9 SIGNALOSOME COMPLEX SUBUNIT 2"/>
    <property type="match status" value="1"/>
</dbReference>
<dbReference type="EMBL" id="LR877152">
    <property type="protein sequence ID" value="CAD2217420.1"/>
    <property type="molecule type" value="Genomic_DNA"/>
</dbReference>
<dbReference type="AlphaFoldDB" id="A0A7G2CC82"/>
<dbReference type="VEuPathDB" id="TriTrypDB:ADEAN_000489800"/>
<dbReference type="Proteomes" id="UP000515908">
    <property type="component" value="Chromosome 08"/>
</dbReference>
<reference evidence="2 3" key="1">
    <citation type="submission" date="2020-08" db="EMBL/GenBank/DDBJ databases">
        <authorList>
            <person name="Newling K."/>
            <person name="Davey J."/>
            <person name="Forrester S."/>
        </authorList>
    </citation>
    <scope>NUCLEOTIDE SEQUENCE [LARGE SCALE GENOMIC DNA]</scope>
    <source>
        <strain evidence="3">Crithidia deanei Carvalho (ATCC PRA-265)</strain>
    </source>
</reference>
<evidence type="ECO:0000313" key="3">
    <source>
        <dbReference type="Proteomes" id="UP000515908"/>
    </source>
</evidence>
<dbReference type="InterPro" id="IPR050871">
    <property type="entry name" value="26S_Proteasome/COP9_Components"/>
</dbReference>
<dbReference type="InterPro" id="IPR000717">
    <property type="entry name" value="PCI_dom"/>
</dbReference>
<accession>A0A7G2CC82</accession>
<feature type="domain" description="PCI" evidence="1">
    <location>
        <begin position="157"/>
        <end position="324"/>
    </location>
</feature>
<dbReference type="PROSITE" id="PS50250">
    <property type="entry name" value="PCI"/>
    <property type="match status" value="1"/>
</dbReference>
<dbReference type="SMART" id="SM00088">
    <property type="entry name" value="PINT"/>
    <property type="match status" value="1"/>
</dbReference>